<reference evidence="2 3" key="1">
    <citation type="journal article" date="2013" name="Genome Announc.">
        <title>First draft genome sequence from a member of the genus agrococcus, isolated from modern microbialites.</title>
        <authorList>
            <person name="White R.A.III."/>
            <person name="Grassa C.J."/>
            <person name="Suttle C.A."/>
        </authorList>
    </citation>
    <scope>NUCLEOTIDE SEQUENCE [LARGE SCALE GENOMIC DNA]</scope>
    <source>
        <strain evidence="2 3">RW1</strain>
    </source>
</reference>
<evidence type="ECO:0000313" key="3">
    <source>
        <dbReference type="Proteomes" id="UP000016462"/>
    </source>
</evidence>
<gene>
    <name evidence="2" type="ORF">L332_08940</name>
</gene>
<evidence type="ECO:0000313" key="2">
    <source>
        <dbReference type="EMBL" id="ERG64571.1"/>
    </source>
</evidence>
<sequence length="89" mass="9395">MSDAMMPEQGATGEGRETIGATGDAQGGNLQKDPSDWVSGDDPMTEAQRSYLDTLARQAGEELPADLTKAEASEHIERLRDQQSGTGSA</sequence>
<evidence type="ECO:0000256" key="1">
    <source>
        <dbReference type="SAM" id="MobiDB-lite"/>
    </source>
</evidence>
<comment type="caution">
    <text evidence="2">The sequence shown here is derived from an EMBL/GenBank/DDBJ whole genome shotgun (WGS) entry which is preliminary data.</text>
</comment>
<name>U1MRJ2_9MICO</name>
<organism evidence="2 3">
    <name type="scientific">Agrococcus pavilionensis RW1</name>
    <dbReference type="NCBI Taxonomy" id="1330458"/>
    <lineage>
        <taxon>Bacteria</taxon>
        <taxon>Bacillati</taxon>
        <taxon>Actinomycetota</taxon>
        <taxon>Actinomycetes</taxon>
        <taxon>Micrococcales</taxon>
        <taxon>Microbacteriaceae</taxon>
        <taxon>Agrococcus</taxon>
    </lineage>
</organism>
<keyword evidence="3" id="KW-1185">Reference proteome</keyword>
<feature type="region of interest" description="Disordered" evidence="1">
    <location>
        <begin position="1"/>
        <end position="48"/>
    </location>
</feature>
<evidence type="ECO:0008006" key="4">
    <source>
        <dbReference type="Google" id="ProtNLM"/>
    </source>
</evidence>
<dbReference type="InterPro" id="IPR021425">
    <property type="entry name" value="DUF3072"/>
</dbReference>
<proteinExistence type="predicted"/>
<dbReference type="EMBL" id="ASHR01000017">
    <property type="protein sequence ID" value="ERG64571.1"/>
    <property type="molecule type" value="Genomic_DNA"/>
</dbReference>
<dbReference type="Pfam" id="PF11272">
    <property type="entry name" value="DUF3072"/>
    <property type="match status" value="1"/>
</dbReference>
<protein>
    <recommendedName>
        <fullName evidence="4">DUF3072 domain-containing protein</fullName>
    </recommendedName>
</protein>
<dbReference type="Proteomes" id="UP000016462">
    <property type="component" value="Unassembled WGS sequence"/>
</dbReference>
<dbReference type="RefSeq" id="WP_021010103.1">
    <property type="nucleotide sequence ID" value="NZ_ASHR01000017.1"/>
</dbReference>
<dbReference type="AlphaFoldDB" id="U1MRJ2"/>
<accession>U1MRJ2</accession>